<gene>
    <name evidence="9" type="ORF">SV7mr_29620</name>
</gene>
<dbReference type="Proteomes" id="UP000315003">
    <property type="component" value="Chromosome"/>
</dbReference>
<reference evidence="9 10" key="1">
    <citation type="submission" date="2019-02" db="EMBL/GenBank/DDBJ databases">
        <title>Deep-cultivation of Planctomycetes and their phenomic and genomic characterization uncovers novel biology.</title>
        <authorList>
            <person name="Wiegand S."/>
            <person name="Jogler M."/>
            <person name="Boedeker C."/>
            <person name="Pinto D."/>
            <person name="Vollmers J."/>
            <person name="Rivas-Marin E."/>
            <person name="Kohn T."/>
            <person name="Peeters S.H."/>
            <person name="Heuer A."/>
            <person name="Rast P."/>
            <person name="Oberbeckmann S."/>
            <person name="Bunk B."/>
            <person name="Jeske O."/>
            <person name="Meyerdierks A."/>
            <person name="Storesund J.E."/>
            <person name="Kallscheuer N."/>
            <person name="Luecker S."/>
            <person name="Lage O.M."/>
            <person name="Pohl T."/>
            <person name="Merkel B.J."/>
            <person name="Hornburger P."/>
            <person name="Mueller R.-W."/>
            <person name="Bruemmer F."/>
            <person name="Labrenz M."/>
            <person name="Spormann A.M."/>
            <person name="Op den Camp H."/>
            <person name="Overmann J."/>
            <person name="Amann R."/>
            <person name="Jetten M.S.M."/>
            <person name="Mascher T."/>
            <person name="Medema M.H."/>
            <person name="Devos D.P."/>
            <person name="Kaster A.-K."/>
            <person name="Ovreas L."/>
            <person name="Rohde M."/>
            <person name="Galperin M.Y."/>
            <person name="Jogler C."/>
        </authorList>
    </citation>
    <scope>NUCLEOTIDE SEQUENCE [LARGE SCALE GENOMIC DNA]</scope>
    <source>
        <strain evidence="9 10">SV_7m_r</strain>
    </source>
</reference>
<accession>A0A517SWD1</accession>
<evidence type="ECO:0000256" key="4">
    <source>
        <dbReference type="ARBA" id="ARBA00022692"/>
    </source>
</evidence>
<evidence type="ECO:0000256" key="7">
    <source>
        <dbReference type="RuleBase" id="RU003879"/>
    </source>
</evidence>
<evidence type="ECO:0000256" key="2">
    <source>
        <dbReference type="ARBA" id="ARBA00005811"/>
    </source>
</evidence>
<evidence type="ECO:0000313" key="9">
    <source>
        <dbReference type="EMBL" id="QDT60439.1"/>
    </source>
</evidence>
<dbReference type="Gene3D" id="3.30.420.270">
    <property type="match status" value="1"/>
</dbReference>
<keyword evidence="7" id="KW-0653">Protein transport</keyword>
<dbReference type="InterPro" id="IPR003400">
    <property type="entry name" value="ExbD"/>
</dbReference>
<dbReference type="AlphaFoldDB" id="A0A517SWD1"/>
<evidence type="ECO:0000256" key="3">
    <source>
        <dbReference type="ARBA" id="ARBA00022475"/>
    </source>
</evidence>
<organism evidence="9 10">
    <name type="scientific">Stieleria bergensis</name>
    <dbReference type="NCBI Taxonomy" id="2528025"/>
    <lineage>
        <taxon>Bacteria</taxon>
        <taxon>Pseudomonadati</taxon>
        <taxon>Planctomycetota</taxon>
        <taxon>Planctomycetia</taxon>
        <taxon>Pirellulales</taxon>
        <taxon>Pirellulaceae</taxon>
        <taxon>Stieleria</taxon>
    </lineage>
</organism>
<dbReference type="PANTHER" id="PTHR30558:SF3">
    <property type="entry name" value="BIOPOLYMER TRANSPORT PROTEIN EXBD-RELATED"/>
    <property type="match status" value="1"/>
</dbReference>
<dbReference type="GO" id="GO:0005886">
    <property type="term" value="C:plasma membrane"/>
    <property type="evidence" value="ECO:0007669"/>
    <property type="project" value="UniProtKB-SubCell"/>
</dbReference>
<name>A0A517SWD1_9BACT</name>
<evidence type="ECO:0000313" key="10">
    <source>
        <dbReference type="Proteomes" id="UP000315003"/>
    </source>
</evidence>
<evidence type="ECO:0000256" key="1">
    <source>
        <dbReference type="ARBA" id="ARBA00004162"/>
    </source>
</evidence>
<keyword evidence="7" id="KW-0813">Transport</keyword>
<evidence type="ECO:0000256" key="6">
    <source>
        <dbReference type="ARBA" id="ARBA00023136"/>
    </source>
</evidence>
<dbReference type="GO" id="GO:0015031">
    <property type="term" value="P:protein transport"/>
    <property type="evidence" value="ECO:0007669"/>
    <property type="project" value="UniProtKB-KW"/>
</dbReference>
<evidence type="ECO:0000256" key="8">
    <source>
        <dbReference type="SAM" id="Phobius"/>
    </source>
</evidence>
<keyword evidence="10" id="KW-1185">Reference proteome</keyword>
<sequence>MQAVANAIGPIATSISTHLANDRPTRATMSHRKRSSEDASINLTPMIDVVFLLVIFFLVGSKYSEQESQIDVTVPAIGQVQPIANGPDQRVVSVTATGQLLLDGVAVTQQDLSQQLQQSSAQYPDLKVVVRADSTGSLQGFAEAVHLVRRSGVEKIGIAVKVDPSPGMMH</sequence>
<keyword evidence="6 8" id="KW-0472">Membrane</keyword>
<keyword evidence="3" id="KW-1003">Cell membrane</keyword>
<keyword evidence="5 8" id="KW-1133">Transmembrane helix</keyword>
<feature type="transmembrane region" description="Helical" evidence="8">
    <location>
        <begin position="39"/>
        <end position="59"/>
    </location>
</feature>
<dbReference type="PANTHER" id="PTHR30558">
    <property type="entry name" value="EXBD MEMBRANE COMPONENT OF PMF-DRIVEN MACROMOLECULE IMPORT SYSTEM"/>
    <property type="match status" value="1"/>
</dbReference>
<protein>
    <submittedName>
        <fullName evidence="9">Biopolymer transport protein ExbD</fullName>
    </submittedName>
</protein>
<comment type="subcellular location">
    <subcellularLocation>
        <location evidence="1">Cell membrane</location>
        <topology evidence="1">Single-pass membrane protein</topology>
    </subcellularLocation>
    <subcellularLocation>
        <location evidence="7">Cell membrane</location>
        <topology evidence="7">Single-pass type II membrane protein</topology>
    </subcellularLocation>
</comment>
<comment type="similarity">
    <text evidence="2 7">Belongs to the ExbD/TolR family.</text>
</comment>
<evidence type="ECO:0000256" key="5">
    <source>
        <dbReference type="ARBA" id="ARBA00022989"/>
    </source>
</evidence>
<keyword evidence="4 7" id="KW-0812">Transmembrane</keyword>
<dbReference type="GO" id="GO:0022857">
    <property type="term" value="F:transmembrane transporter activity"/>
    <property type="evidence" value="ECO:0007669"/>
    <property type="project" value="InterPro"/>
</dbReference>
<dbReference type="Pfam" id="PF02472">
    <property type="entry name" value="ExbD"/>
    <property type="match status" value="1"/>
</dbReference>
<dbReference type="EMBL" id="CP036272">
    <property type="protein sequence ID" value="QDT60439.1"/>
    <property type="molecule type" value="Genomic_DNA"/>
</dbReference>
<proteinExistence type="inferred from homology"/>